<dbReference type="AlphaFoldDB" id="A0A1I3NCA2"/>
<feature type="domain" description="Histidine kinase" evidence="11">
    <location>
        <begin position="300"/>
        <end position="519"/>
    </location>
</feature>
<keyword evidence="10" id="KW-1133">Transmembrane helix</keyword>
<dbReference type="PANTHER" id="PTHR43065:SF46">
    <property type="entry name" value="C4-DICARBOXYLATE TRANSPORT SENSOR PROTEIN DCTB"/>
    <property type="match status" value="1"/>
</dbReference>
<dbReference type="InterPro" id="IPR003594">
    <property type="entry name" value="HATPase_dom"/>
</dbReference>
<evidence type="ECO:0000256" key="10">
    <source>
        <dbReference type="SAM" id="Phobius"/>
    </source>
</evidence>
<dbReference type="RefSeq" id="WP_092053313.1">
    <property type="nucleotide sequence ID" value="NZ_FOQD01000015.1"/>
</dbReference>
<dbReference type="CDD" id="cd00082">
    <property type="entry name" value="HisKA"/>
    <property type="match status" value="1"/>
</dbReference>
<accession>A0A1I3NCA2</accession>
<dbReference type="GO" id="GO:0016020">
    <property type="term" value="C:membrane"/>
    <property type="evidence" value="ECO:0007669"/>
    <property type="project" value="UniProtKB-SubCell"/>
</dbReference>
<evidence type="ECO:0000313" key="13">
    <source>
        <dbReference type="EMBL" id="SFJ06426.1"/>
    </source>
</evidence>
<dbReference type="Gene3D" id="1.10.287.130">
    <property type="match status" value="1"/>
</dbReference>
<dbReference type="Gene3D" id="6.10.340.10">
    <property type="match status" value="1"/>
</dbReference>
<keyword evidence="14" id="KW-1185">Reference proteome</keyword>
<comment type="catalytic activity">
    <reaction evidence="1">
        <text>ATP + protein L-histidine = ADP + protein N-phospho-L-histidine.</text>
        <dbReference type="EC" id="2.7.13.3"/>
    </reaction>
</comment>
<dbReference type="OrthoDB" id="226486at2"/>
<organism evidence="13 14">
    <name type="scientific">Planctomicrobium piriforme</name>
    <dbReference type="NCBI Taxonomy" id="1576369"/>
    <lineage>
        <taxon>Bacteria</taxon>
        <taxon>Pseudomonadati</taxon>
        <taxon>Planctomycetota</taxon>
        <taxon>Planctomycetia</taxon>
        <taxon>Planctomycetales</taxon>
        <taxon>Planctomycetaceae</taxon>
        <taxon>Planctomicrobium</taxon>
    </lineage>
</organism>
<dbReference type="SMART" id="SM00304">
    <property type="entry name" value="HAMP"/>
    <property type="match status" value="1"/>
</dbReference>
<feature type="transmembrane region" description="Helical" evidence="10">
    <location>
        <begin position="12"/>
        <end position="33"/>
    </location>
</feature>
<sequence length="525" mass="58976">MLFTRSIRQKLISGLGLVVILVALSTICSFVGVNSFQRTVGDLELSVGKLPRRADLIATLSLLYTPLSNEFPSVQQPLEIQQQAALRQRAHFAEVFKEVRHRVDDFTLSWQQLDEKLRHSPNEQVPYRMLLLTADKGLRTIEESIPGLGELERRDISMRVIMQTAANVIEVSRGLPDPANRLGERLREAKSHYLQQSRLVLGLSAVSVLVLLVLMLWCYRLIFMPIRQLYRGVHRLAAGDYGYRLQIHTQCEIGKLADAFNEMSRRIQEDRQSKEKEIEERSKQLVLSERLAGAGFLASGVAHEINNPLSVIMTAGYGLEMRLSDDVLAGVNEEDRSDIREYLGLIQTEAERCEKITKKLLDFSYGKGDERNRYDITAIVQEVANMVAHLSRYQDRQLSVDRTVPLHAWVNAPEIKQVLLNLVANALDATPPGGYVDVSLREFPDQVEICVEDNGCGMTKEQMTHIFEPFFTTKDVGKGTGLGLAITHRIVSDHGGTLEVHSDGPGQGSRFTLRLPRKAAQVRAA</sequence>
<evidence type="ECO:0000259" key="12">
    <source>
        <dbReference type="PROSITE" id="PS50885"/>
    </source>
</evidence>
<evidence type="ECO:0000256" key="3">
    <source>
        <dbReference type="ARBA" id="ARBA00012438"/>
    </source>
</evidence>
<dbReference type="PROSITE" id="PS50885">
    <property type="entry name" value="HAMP"/>
    <property type="match status" value="1"/>
</dbReference>
<dbReference type="InterPro" id="IPR036097">
    <property type="entry name" value="HisK_dim/P_sf"/>
</dbReference>
<evidence type="ECO:0000256" key="6">
    <source>
        <dbReference type="ARBA" id="ARBA00022741"/>
    </source>
</evidence>
<feature type="domain" description="HAMP" evidence="12">
    <location>
        <begin position="220"/>
        <end position="272"/>
    </location>
</feature>
<evidence type="ECO:0000256" key="2">
    <source>
        <dbReference type="ARBA" id="ARBA00004370"/>
    </source>
</evidence>
<keyword evidence="9" id="KW-0902">Two-component regulatory system</keyword>
<protein>
    <recommendedName>
        <fullName evidence="3">histidine kinase</fullName>
        <ecNumber evidence="3">2.7.13.3</ecNumber>
    </recommendedName>
</protein>
<evidence type="ECO:0000256" key="4">
    <source>
        <dbReference type="ARBA" id="ARBA00022553"/>
    </source>
</evidence>
<dbReference type="GO" id="GO:0000155">
    <property type="term" value="F:phosphorelay sensor kinase activity"/>
    <property type="evidence" value="ECO:0007669"/>
    <property type="project" value="InterPro"/>
</dbReference>
<dbReference type="EMBL" id="FOQD01000015">
    <property type="protein sequence ID" value="SFJ06426.1"/>
    <property type="molecule type" value="Genomic_DNA"/>
</dbReference>
<dbReference type="InterPro" id="IPR004358">
    <property type="entry name" value="Sig_transdc_His_kin-like_C"/>
</dbReference>
<keyword evidence="4" id="KW-0597">Phosphoprotein</keyword>
<keyword evidence="6" id="KW-0547">Nucleotide-binding</keyword>
<evidence type="ECO:0000256" key="1">
    <source>
        <dbReference type="ARBA" id="ARBA00000085"/>
    </source>
</evidence>
<evidence type="ECO:0000256" key="8">
    <source>
        <dbReference type="ARBA" id="ARBA00022840"/>
    </source>
</evidence>
<comment type="subcellular location">
    <subcellularLocation>
        <location evidence="2">Membrane</location>
    </subcellularLocation>
</comment>
<dbReference type="SMART" id="SM00387">
    <property type="entry name" value="HATPase_c"/>
    <property type="match status" value="1"/>
</dbReference>
<keyword evidence="8" id="KW-0067">ATP-binding</keyword>
<reference evidence="14" key="1">
    <citation type="submission" date="2016-10" db="EMBL/GenBank/DDBJ databases">
        <authorList>
            <person name="Varghese N."/>
            <person name="Submissions S."/>
        </authorList>
    </citation>
    <scope>NUCLEOTIDE SEQUENCE [LARGE SCALE GENOMIC DNA]</scope>
    <source>
        <strain evidence="14">DSM 26348</strain>
    </source>
</reference>
<gene>
    <name evidence="13" type="ORF">SAMN05421753_11548</name>
</gene>
<dbReference type="SUPFAM" id="SSF47384">
    <property type="entry name" value="Homodimeric domain of signal transducing histidine kinase"/>
    <property type="match status" value="1"/>
</dbReference>
<dbReference type="STRING" id="1576369.SAMN05421753_11548"/>
<evidence type="ECO:0000313" key="14">
    <source>
        <dbReference type="Proteomes" id="UP000199518"/>
    </source>
</evidence>
<dbReference type="CDD" id="cd06225">
    <property type="entry name" value="HAMP"/>
    <property type="match status" value="1"/>
</dbReference>
<evidence type="ECO:0000256" key="5">
    <source>
        <dbReference type="ARBA" id="ARBA00022679"/>
    </source>
</evidence>
<dbReference type="Proteomes" id="UP000199518">
    <property type="component" value="Unassembled WGS sequence"/>
</dbReference>
<keyword evidence="10" id="KW-0472">Membrane</keyword>
<evidence type="ECO:0000256" key="9">
    <source>
        <dbReference type="ARBA" id="ARBA00023012"/>
    </source>
</evidence>
<dbReference type="GO" id="GO:0005524">
    <property type="term" value="F:ATP binding"/>
    <property type="evidence" value="ECO:0007669"/>
    <property type="project" value="UniProtKB-KW"/>
</dbReference>
<dbReference type="Pfam" id="PF00512">
    <property type="entry name" value="HisKA"/>
    <property type="match status" value="1"/>
</dbReference>
<keyword evidence="10" id="KW-0812">Transmembrane</keyword>
<proteinExistence type="predicted"/>
<evidence type="ECO:0000259" key="11">
    <source>
        <dbReference type="PROSITE" id="PS50109"/>
    </source>
</evidence>
<dbReference type="SUPFAM" id="SSF158472">
    <property type="entry name" value="HAMP domain-like"/>
    <property type="match status" value="1"/>
</dbReference>
<name>A0A1I3NCA2_9PLAN</name>
<dbReference type="InterPro" id="IPR003660">
    <property type="entry name" value="HAMP_dom"/>
</dbReference>
<dbReference type="SMART" id="SM00388">
    <property type="entry name" value="HisKA"/>
    <property type="match status" value="1"/>
</dbReference>
<dbReference type="InterPro" id="IPR036890">
    <property type="entry name" value="HATPase_C_sf"/>
</dbReference>
<dbReference type="InterPro" id="IPR005467">
    <property type="entry name" value="His_kinase_dom"/>
</dbReference>
<keyword evidence="5" id="KW-0808">Transferase</keyword>
<dbReference type="PANTHER" id="PTHR43065">
    <property type="entry name" value="SENSOR HISTIDINE KINASE"/>
    <property type="match status" value="1"/>
</dbReference>
<dbReference type="InterPro" id="IPR003661">
    <property type="entry name" value="HisK_dim/P_dom"/>
</dbReference>
<dbReference type="EC" id="2.7.13.3" evidence="3"/>
<dbReference type="Pfam" id="PF00672">
    <property type="entry name" value="HAMP"/>
    <property type="match status" value="1"/>
</dbReference>
<dbReference type="Pfam" id="PF02518">
    <property type="entry name" value="HATPase_c"/>
    <property type="match status" value="1"/>
</dbReference>
<dbReference type="PRINTS" id="PR00344">
    <property type="entry name" value="BCTRLSENSOR"/>
</dbReference>
<dbReference type="Gene3D" id="3.30.565.10">
    <property type="entry name" value="Histidine kinase-like ATPase, C-terminal domain"/>
    <property type="match status" value="1"/>
</dbReference>
<evidence type="ECO:0000256" key="7">
    <source>
        <dbReference type="ARBA" id="ARBA00022777"/>
    </source>
</evidence>
<dbReference type="PROSITE" id="PS50109">
    <property type="entry name" value="HIS_KIN"/>
    <property type="match status" value="1"/>
</dbReference>
<dbReference type="SUPFAM" id="SSF55874">
    <property type="entry name" value="ATPase domain of HSP90 chaperone/DNA topoisomerase II/histidine kinase"/>
    <property type="match status" value="1"/>
</dbReference>
<dbReference type="CDD" id="cd00075">
    <property type="entry name" value="HATPase"/>
    <property type="match status" value="1"/>
</dbReference>
<keyword evidence="7 13" id="KW-0418">Kinase</keyword>
<feature type="transmembrane region" description="Helical" evidence="10">
    <location>
        <begin position="199"/>
        <end position="222"/>
    </location>
</feature>